<keyword evidence="3" id="KW-0732">Signal</keyword>
<accession>A0A1G9DHQ3</accession>
<name>A0A1G9DHQ3_9MICO</name>
<protein>
    <submittedName>
        <fullName evidence="4">Beta-glucanase, GH16 family</fullName>
    </submittedName>
</protein>
<dbReference type="OrthoDB" id="9809583at2"/>
<dbReference type="PANTHER" id="PTHR10963">
    <property type="entry name" value="GLYCOSYL HYDROLASE-RELATED"/>
    <property type="match status" value="1"/>
</dbReference>
<dbReference type="AlphaFoldDB" id="A0A1G9DHQ3"/>
<dbReference type="SUPFAM" id="SSF49899">
    <property type="entry name" value="Concanavalin A-like lectins/glucanases"/>
    <property type="match status" value="1"/>
</dbReference>
<feature type="signal peptide" evidence="3">
    <location>
        <begin position="1"/>
        <end position="48"/>
    </location>
</feature>
<dbReference type="InterPro" id="IPR050546">
    <property type="entry name" value="Glycosyl_Hydrlase_16"/>
</dbReference>
<dbReference type="Pfam" id="PF00722">
    <property type="entry name" value="Glyco_hydro_16"/>
    <property type="match status" value="1"/>
</dbReference>
<proteinExistence type="inferred from homology"/>
<sequence length="319" mass="34713">MSPFGFTRSRRAPGRTPDGRRGVARTIGVSTATLTVLALSAVSLPAQAAPAVQPTVSLASAATAPAGWKLAWADEFSGTTLNRAVWNVANRSTYGDGNKELACLMDRPQNVKVSSGLLTIAARKEATPITCGTRDTRFPAGRTYTSAMLHTKNKLAFQYGRFEIRAKMPTTQGTSKGLWPAYWMRPAAGGIGELDILELIGTGKSDPYSADKVSQTIHYDYVGTHRKQSQVHKLASGNFADGFHNYAVEWAPGSIKWFVDGTLTYTRTLSTTSWIDKAFVGKFYLRLNMAVGGTWPGSPDANTAFPANYQVDYVRVFRR</sequence>
<dbReference type="PANTHER" id="PTHR10963:SF55">
    <property type="entry name" value="GLYCOSIDE HYDROLASE FAMILY 16 PROTEIN"/>
    <property type="match status" value="1"/>
</dbReference>
<dbReference type="InterPro" id="IPR013320">
    <property type="entry name" value="ConA-like_dom_sf"/>
</dbReference>
<evidence type="ECO:0000256" key="1">
    <source>
        <dbReference type="ARBA" id="ARBA00006865"/>
    </source>
</evidence>
<dbReference type="Gene3D" id="2.60.120.200">
    <property type="match status" value="1"/>
</dbReference>
<evidence type="ECO:0000313" key="4">
    <source>
        <dbReference type="EMBL" id="SDK63423.1"/>
    </source>
</evidence>
<evidence type="ECO:0000256" key="3">
    <source>
        <dbReference type="SAM" id="SignalP"/>
    </source>
</evidence>
<feature type="region of interest" description="Disordered" evidence="2">
    <location>
        <begin position="1"/>
        <end position="22"/>
    </location>
</feature>
<dbReference type="Proteomes" id="UP000198701">
    <property type="component" value="Unassembled WGS sequence"/>
</dbReference>
<dbReference type="RefSeq" id="WP_092323488.1">
    <property type="nucleotide sequence ID" value="NZ_FNFU01000009.1"/>
</dbReference>
<evidence type="ECO:0000313" key="5">
    <source>
        <dbReference type="Proteomes" id="UP000198701"/>
    </source>
</evidence>
<reference evidence="4 5" key="1">
    <citation type="submission" date="2016-10" db="EMBL/GenBank/DDBJ databases">
        <authorList>
            <person name="de Groot N.N."/>
        </authorList>
    </citation>
    <scope>NUCLEOTIDE SEQUENCE [LARGE SCALE GENOMIC DNA]</scope>
    <source>
        <strain evidence="4 5">CGMCC 1.5382</strain>
    </source>
</reference>
<dbReference type="PROSITE" id="PS51762">
    <property type="entry name" value="GH16_2"/>
    <property type="match status" value="1"/>
</dbReference>
<evidence type="ECO:0000256" key="2">
    <source>
        <dbReference type="SAM" id="MobiDB-lite"/>
    </source>
</evidence>
<dbReference type="InterPro" id="IPR000757">
    <property type="entry name" value="Beta-glucanase-like"/>
</dbReference>
<keyword evidence="5" id="KW-1185">Reference proteome</keyword>
<feature type="chain" id="PRO_5041052478" evidence="3">
    <location>
        <begin position="49"/>
        <end position="319"/>
    </location>
</feature>
<dbReference type="GO" id="GO:0004553">
    <property type="term" value="F:hydrolase activity, hydrolyzing O-glycosyl compounds"/>
    <property type="evidence" value="ECO:0007669"/>
    <property type="project" value="InterPro"/>
</dbReference>
<dbReference type="CDD" id="cd08023">
    <property type="entry name" value="GH16_laminarinase_like"/>
    <property type="match status" value="1"/>
</dbReference>
<dbReference type="EMBL" id="FNFU01000009">
    <property type="protein sequence ID" value="SDK63423.1"/>
    <property type="molecule type" value="Genomic_DNA"/>
</dbReference>
<gene>
    <name evidence="4" type="ORF">SAMN05216282_10949</name>
</gene>
<comment type="similarity">
    <text evidence="1">Belongs to the glycosyl hydrolase 16 family.</text>
</comment>
<dbReference type="GO" id="GO:0005975">
    <property type="term" value="P:carbohydrate metabolic process"/>
    <property type="evidence" value="ECO:0007669"/>
    <property type="project" value="InterPro"/>
</dbReference>
<organism evidence="4 5">
    <name type="scientific">Cryobacterium psychrotolerans</name>
    <dbReference type="NCBI Taxonomy" id="386301"/>
    <lineage>
        <taxon>Bacteria</taxon>
        <taxon>Bacillati</taxon>
        <taxon>Actinomycetota</taxon>
        <taxon>Actinomycetes</taxon>
        <taxon>Micrococcales</taxon>
        <taxon>Microbacteriaceae</taxon>
        <taxon>Cryobacterium</taxon>
    </lineage>
</organism>
<dbReference type="STRING" id="386301.SAMN05216282_10949"/>